<dbReference type="AlphaFoldDB" id="A0A265E1V1"/>
<dbReference type="EMBL" id="NPEY01000002">
    <property type="protein sequence ID" value="OZT75572.1"/>
    <property type="molecule type" value="Genomic_DNA"/>
</dbReference>
<evidence type="ECO:0000313" key="2">
    <source>
        <dbReference type="EMBL" id="OZT75572.1"/>
    </source>
</evidence>
<name>A0A265E1V1_9GAMM</name>
<dbReference type="InterPro" id="IPR014955">
    <property type="entry name" value="DUF1826"/>
</dbReference>
<dbReference type="STRING" id="1072583.KUC_1540"/>
<evidence type="ECO:0000313" key="1">
    <source>
        <dbReference type="EMBL" id="EHJ94581.1"/>
    </source>
</evidence>
<proteinExistence type="predicted"/>
<dbReference type="EMBL" id="JH393257">
    <property type="protein sequence ID" value="EHJ94581.1"/>
    <property type="molecule type" value="Genomic_DNA"/>
</dbReference>
<dbReference type="Proteomes" id="UP000005756">
    <property type="component" value="Unassembled WGS sequence"/>
</dbReference>
<evidence type="ECO:0000313" key="4">
    <source>
        <dbReference type="Proteomes" id="UP000216538"/>
    </source>
</evidence>
<keyword evidence="4" id="KW-1185">Reference proteome</keyword>
<sequence length="232" mass="25131">MTAISTTLMESFMSSLMSSPPATHWALPDHAAGDNDISVLPRIFEDAINIAIFQRPLPADIAFSAQAQCQTDRAWQYSWLGHPDEAFTADLLRHLPAPEAATPLVEDMATIAEAIAFLFDTQTVGIRVRLLTSAMCPRFHCDNLPVRMVTTYVGPGSEWLPEHAVNRAGLGAPHPDRPDIATDTSAIQRLAPGDIALLKGSGWVGCEERGLVHRSPALDGEGKRLLMSIDPA</sequence>
<dbReference type="Pfam" id="PF08856">
    <property type="entry name" value="DUF1826"/>
    <property type="match status" value="1"/>
</dbReference>
<evidence type="ECO:0000313" key="3">
    <source>
        <dbReference type="Proteomes" id="UP000005756"/>
    </source>
</evidence>
<dbReference type="Proteomes" id="UP000216538">
    <property type="component" value="Unassembled WGS sequence"/>
</dbReference>
<reference evidence="1 3" key="1">
    <citation type="submission" date="2011-10" db="EMBL/GenBank/DDBJ databases">
        <authorList>
            <person name="Quillaguamn J."/>
            <person name="Guzmn D."/>
            <person name="Balderrama-Subieta A."/>
            <person name="Cardona-Ortuo C."/>
            <person name="Guevara-Martnez M."/>
            <person name="Callisaya-Quispe N."/>
        </authorList>
    </citation>
    <scope>NUCLEOTIDE SEQUENCE [LARGE SCALE GENOMIC DNA]</scope>
    <source>
        <strain evidence="1 3">LC1</strain>
    </source>
</reference>
<accession>A0A265E1V1</accession>
<protein>
    <submittedName>
        <fullName evidence="2">DUF1826 domain-containing protein</fullName>
    </submittedName>
</protein>
<organism evidence="1 3">
    <name type="scientific">Vreelandella boliviensis LC1</name>
    <dbReference type="NCBI Taxonomy" id="1072583"/>
    <lineage>
        <taxon>Bacteria</taxon>
        <taxon>Pseudomonadati</taxon>
        <taxon>Pseudomonadota</taxon>
        <taxon>Gammaproteobacteria</taxon>
        <taxon>Oceanospirillales</taxon>
        <taxon>Halomonadaceae</taxon>
        <taxon>Vreelandella</taxon>
    </lineage>
</organism>
<reference evidence="2 4" key="2">
    <citation type="submission" date="2017-07" db="EMBL/GenBank/DDBJ databases">
        <title>Shotgun whole genome sequences of three halophilic bacterial isolates.</title>
        <authorList>
            <person name="Pozzo T."/>
            <person name="Higdon S.M."/>
            <person name="Quillaguaman J."/>
        </authorList>
    </citation>
    <scope>NUCLEOTIDE SEQUENCE [LARGE SCALE GENOMIC DNA]</scope>
    <source>
        <strain evidence="2 4">LC1</strain>
    </source>
</reference>
<gene>
    <name evidence="2" type="ORF">CE457_04050</name>
    <name evidence="1" type="ORF">KUC_1540</name>
</gene>